<dbReference type="SUPFAM" id="SSF53448">
    <property type="entry name" value="Nucleotide-diphospho-sugar transferases"/>
    <property type="match status" value="1"/>
</dbReference>
<dbReference type="Pfam" id="PF02709">
    <property type="entry name" value="Glyco_transf_7C"/>
    <property type="match status" value="1"/>
</dbReference>
<organism evidence="6 7">
    <name type="scientific">Methylobacterium komagatae</name>
    <dbReference type="NCBI Taxonomy" id="374425"/>
    <lineage>
        <taxon>Bacteria</taxon>
        <taxon>Pseudomonadati</taxon>
        <taxon>Pseudomonadota</taxon>
        <taxon>Alphaproteobacteria</taxon>
        <taxon>Hyphomicrobiales</taxon>
        <taxon>Methylobacteriaceae</taxon>
        <taxon>Methylobacterium</taxon>
    </lineage>
</organism>
<protein>
    <submittedName>
        <fullName evidence="6">Glycosyltransferase family 2 protein</fullName>
        <ecNumber evidence="6">2.4.-.-</ecNumber>
    </submittedName>
</protein>
<proteinExistence type="inferred from homology"/>
<comment type="similarity">
    <text evidence="1">Belongs to the glycosyltransferase 2 family.</text>
</comment>
<evidence type="ECO:0000259" key="4">
    <source>
        <dbReference type="Pfam" id="PF00535"/>
    </source>
</evidence>
<dbReference type="InterPro" id="IPR029044">
    <property type="entry name" value="Nucleotide-diphossugar_trans"/>
</dbReference>
<evidence type="ECO:0000256" key="3">
    <source>
        <dbReference type="ARBA" id="ARBA00022679"/>
    </source>
</evidence>
<name>A0ABW2BI70_9HYPH</name>
<comment type="caution">
    <text evidence="6">The sequence shown here is derived from an EMBL/GenBank/DDBJ whole genome shotgun (WGS) entry which is preliminary data.</text>
</comment>
<gene>
    <name evidence="6" type="ORF">ACFQE0_10945</name>
</gene>
<keyword evidence="7" id="KW-1185">Reference proteome</keyword>
<evidence type="ECO:0000313" key="7">
    <source>
        <dbReference type="Proteomes" id="UP001596292"/>
    </source>
</evidence>
<keyword evidence="3 6" id="KW-0808">Transferase</keyword>
<evidence type="ECO:0000313" key="6">
    <source>
        <dbReference type="EMBL" id="MFC6790089.1"/>
    </source>
</evidence>
<dbReference type="EMBL" id="JBHSWN010000001">
    <property type="protein sequence ID" value="MFC6790089.1"/>
    <property type="molecule type" value="Genomic_DNA"/>
</dbReference>
<dbReference type="Pfam" id="PF00535">
    <property type="entry name" value="Glycos_transf_2"/>
    <property type="match status" value="1"/>
</dbReference>
<feature type="domain" description="Glycosyltransferase 2-like" evidence="4">
    <location>
        <begin position="70"/>
        <end position="118"/>
    </location>
</feature>
<dbReference type="Proteomes" id="UP001596292">
    <property type="component" value="Unassembled WGS sequence"/>
</dbReference>
<dbReference type="PANTHER" id="PTHR43179">
    <property type="entry name" value="RHAMNOSYLTRANSFERASE WBBL"/>
    <property type="match status" value="1"/>
</dbReference>
<sequence length="287" mass="31061">MSAEGRGPSVLTLVRGRADRLRNLMRGLAAQTVRPRELVIAWMQPEPAPDLPDAGCPVRHILVPGEAMPLAAARNRAASAASADLLVFLDVDCIPSPTLIAAYAQAAAAARGLFLGEVRYLPQGPVDLAALDRLSEAHPARPTPPDSGLRREPDAGQLWGLSFALSAADWRAVGGMDETYTGYGGEETDFAARLAATGLPTYWVAGARAYHQHHPVHVPPLQHFAPILANAARFRARHGRWCMTYWLGQFRSAGLIDWDERAPEIRLIRSPSEAEIAAAFRPDALFS</sequence>
<accession>A0ABW2BI70</accession>
<feature type="domain" description="Galactosyltransferase C-terminal" evidence="5">
    <location>
        <begin position="157"/>
        <end position="214"/>
    </location>
</feature>
<dbReference type="InterPro" id="IPR001173">
    <property type="entry name" value="Glyco_trans_2-like"/>
</dbReference>
<dbReference type="GO" id="GO:0016757">
    <property type="term" value="F:glycosyltransferase activity"/>
    <property type="evidence" value="ECO:0007669"/>
    <property type="project" value="UniProtKB-KW"/>
</dbReference>
<reference evidence="7" key="1">
    <citation type="journal article" date="2019" name="Int. J. Syst. Evol. Microbiol.">
        <title>The Global Catalogue of Microorganisms (GCM) 10K type strain sequencing project: providing services to taxonomists for standard genome sequencing and annotation.</title>
        <authorList>
            <consortium name="The Broad Institute Genomics Platform"/>
            <consortium name="The Broad Institute Genome Sequencing Center for Infectious Disease"/>
            <person name="Wu L."/>
            <person name="Ma J."/>
        </authorList>
    </citation>
    <scope>NUCLEOTIDE SEQUENCE [LARGE SCALE GENOMIC DNA]</scope>
    <source>
        <strain evidence="7">CCUG 48316</strain>
    </source>
</reference>
<evidence type="ECO:0000256" key="1">
    <source>
        <dbReference type="ARBA" id="ARBA00006739"/>
    </source>
</evidence>
<keyword evidence="2 6" id="KW-0328">Glycosyltransferase</keyword>
<dbReference type="EC" id="2.4.-.-" evidence="6"/>
<dbReference type="Gene3D" id="3.90.550.10">
    <property type="entry name" value="Spore Coat Polysaccharide Biosynthesis Protein SpsA, Chain A"/>
    <property type="match status" value="1"/>
</dbReference>
<evidence type="ECO:0000256" key="2">
    <source>
        <dbReference type="ARBA" id="ARBA00022676"/>
    </source>
</evidence>
<evidence type="ECO:0000259" key="5">
    <source>
        <dbReference type="Pfam" id="PF02709"/>
    </source>
</evidence>
<dbReference type="RefSeq" id="WP_378969480.1">
    <property type="nucleotide sequence ID" value="NZ_JBHSWN010000001.1"/>
</dbReference>
<dbReference type="PANTHER" id="PTHR43179:SF12">
    <property type="entry name" value="GALACTOFURANOSYLTRANSFERASE GLFT2"/>
    <property type="match status" value="1"/>
</dbReference>
<dbReference type="InterPro" id="IPR027791">
    <property type="entry name" value="Galactosyl_T_C"/>
</dbReference>